<organism evidence="1">
    <name type="scientific">Anguilla anguilla</name>
    <name type="common">European freshwater eel</name>
    <name type="synonym">Muraena anguilla</name>
    <dbReference type="NCBI Taxonomy" id="7936"/>
    <lineage>
        <taxon>Eukaryota</taxon>
        <taxon>Metazoa</taxon>
        <taxon>Chordata</taxon>
        <taxon>Craniata</taxon>
        <taxon>Vertebrata</taxon>
        <taxon>Euteleostomi</taxon>
        <taxon>Actinopterygii</taxon>
        <taxon>Neopterygii</taxon>
        <taxon>Teleostei</taxon>
        <taxon>Anguilliformes</taxon>
        <taxon>Anguillidae</taxon>
        <taxon>Anguilla</taxon>
    </lineage>
</organism>
<dbReference type="AlphaFoldDB" id="A0A0E9V3X6"/>
<reference evidence="1" key="1">
    <citation type="submission" date="2014-11" db="EMBL/GenBank/DDBJ databases">
        <authorList>
            <person name="Amaro Gonzalez C."/>
        </authorList>
    </citation>
    <scope>NUCLEOTIDE SEQUENCE</scope>
</reference>
<proteinExistence type="predicted"/>
<protein>
    <submittedName>
        <fullName evidence="1">Uncharacterized protein</fullName>
    </submittedName>
</protein>
<reference evidence="1" key="2">
    <citation type="journal article" date="2015" name="Fish Shellfish Immunol.">
        <title>Early steps in the European eel (Anguilla anguilla)-Vibrio vulnificus interaction in the gills: Role of the RtxA13 toxin.</title>
        <authorList>
            <person name="Callol A."/>
            <person name="Pajuelo D."/>
            <person name="Ebbesson L."/>
            <person name="Teles M."/>
            <person name="MacKenzie S."/>
            <person name="Amaro C."/>
        </authorList>
    </citation>
    <scope>NUCLEOTIDE SEQUENCE</scope>
</reference>
<accession>A0A0E9V3X6</accession>
<evidence type="ECO:0000313" key="1">
    <source>
        <dbReference type="EMBL" id="JAH72809.1"/>
    </source>
</evidence>
<dbReference type="EMBL" id="GBXM01035768">
    <property type="protein sequence ID" value="JAH72809.1"/>
    <property type="molecule type" value="Transcribed_RNA"/>
</dbReference>
<name>A0A0E9V3X6_ANGAN</name>
<sequence length="23" mass="2662">MLISIVHAKHIILNLHGNLRKKL</sequence>